<comment type="caution">
    <text evidence="1">The sequence shown here is derived from an EMBL/GenBank/DDBJ whole genome shotgun (WGS) entry which is preliminary data.</text>
</comment>
<evidence type="ECO:0000313" key="1">
    <source>
        <dbReference type="EMBL" id="PDK41894.1"/>
    </source>
</evidence>
<organism evidence="1 2">
    <name type="scientific">Listeria welshimeri</name>
    <dbReference type="NCBI Taxonomy" id="1643"/>
    <lineage>
        <taxon>Bacteria</taxon>
        <taxon>Bacillati</taxon>
        <taxon>Bacillota</taxon>
        <taxon>Bacilli</taxon>
        <taxon>Bacillales</taxon>
        <taxon>Listeriaceae</taxon>
        <taxon>Listeria</taxon>
    </lineage>
</organism>
<name>A0ABX4IG30_LISWE</name>
<gene>
    <name evidence="1" type="ORF">AFZ32_03955</name>
</gene>
<reference evidence="1 2" key="1">
    <citation type="submission" date="2017-09" db="EMBL/GenBank/DDBJ databases">
        <title>Draft Genomes of 144 Listeria Monocytogenes isolates from foods.</title>
        <authorList>
            <person name="Wu C.H."/>
            <person name="Ng J."/>
            <person name="Kiang D."/>
            <person name="Chen C.-Y."/>
            <person name="Frink S."/>
            <person name="Lafrades M."/>
            <person name="Morales C."/>
            <person name="Park P."/>
            <person name="Zwick M."/>
        </authorList>
    </citation>
    <scope>NUCLEOTIDE SEQUENCE [LARGE SCALE GENOMIC DNA]</scope>
    <source>
        <strain evidence="1 2">CDPHFDLB-F14M01633.75-2</strain>
    </source>
</reference>
<proteinExistence type="predicted"/>
<dbReference type="Proteomes" id="UP000219632">
    <property type="component" value="Unassembled WGS sequence"/>
</dbReference>
<evidence type="ECO:0000313" key="2">
    <source>
        <dbReference type="Proteomes" id="UP000219632"/>
    </source>
</evidence>
<keyword evidence="2" id="KW-1185">Reference proteome</keyword>
<dbReference type="RefSeq" id="WP_097349920.1">
    <property type="nucleotide sequence ID" value="NZ_CP122330.1"/>
</dbReference>
<protein>
    <submittedName>
        <fullName evidence="1">Uncharacterized protein</fullName>
    </submittedName>
</protein>
<sequence>MTNIKRMLEKKEDESKEQFYPETHVEGIVGLSEYVTGHVPTGVMSVNGKTGAISIEANDIGAAETIHMHQLATQSIAGFMSAVDKQKVDELSAPDSGVTSINSKTGIVTLYANDIGAAEAFHTHGLANSTEDGFFSKEDKEKIDQLTIITLETVKEV</sequence>
<accession>A0ABX4IG30</accession>
<dbReference type="EMBL" id="NYPG01000002">
    <property type="protein sequence ID" value="PDK41894.1"/>
    <property type="molecule type" value="Genomic_DNA"/>
</dbReference>